<evidence type="ECO:0000256" key="3">
    <source>
        <dbReference type="ARBA" id="ARBA00022448"/>
    </source>
</evidence>
<dbReference type="SMR" id="A0A223LWY0"/>
<dbReference type="SUPFAM" id="SSF81338">
    <property type="entry name" value="Aquaporin-like"/>
    <property type="match status" value="1"/>
</dbReference>
<evidence type="ECO:0000256" key="7">
    <source>
        <dbReference type="RuleBase" id="RU000477"/>
    </source>
</evidence>
<dbReference type="GO" id="GO:0015250">
    <property type="term" value="F:water channel activity"/>
    <property type="evidence" value="ECO:0007669"/>
    <property type="project" value="TreeGrafter"/>
</dbReference>
<dbReference type="PANTHER" id="PTHR19139:SF199">
    <property type="entry name" value="MIP17260P"/>
    <property type="match status" value="1"/>
</dbReference>
<keyword evidence="5 8" id="KW-1133">Transmembrane helix</keyword>
<evidence type="ECO:0000256" key="2">
    <source>
        <dbReference type="ARBA" id="ARBA00006175"/>
    </source>
</evidence>
<keyword evidence="4 7" id="KW-0812">Transmembrane</keyword>
<keyword evidence="3 7" id="KW-0813">Transport</keyword>
<keyword evidence="6 8" id="KW-0472">Membrane</keyword>
<evidence type="ECO:0000256" key="4">
    <source>
        <dbReference type="ARBA" id="ARBA00022692"/>
    </source>
</evidence>
<evidence type="ECO:0000313" key="9">
    <source>
        <dbReference type="EMBL" id="ASU09546.1"/>
    </source>
</evidence>
<comment type="similarity">
    <text evidence="2 7">Belongs to the MIP/aquaporin (TC 1.A.8) family.</text>
</comment>
<organism evidence="9">
    <name type="scientific">Rhizophagus irregularis</name>
    <dbReference type="NCBI Taxonomy" id="588596"/>
    <lineage>
        <taxon>Eukaryota</taxon>
        <taxon>Fungi</taxon>
        <taxon>Fungi incertae sedis</taxon>
        <taxon>Mucoromycota</taxon>
        <taxon>Glomeromycotina</taxon>
        <taxon>Glomeromycetes</taxon>
        <taxon>Glomerales</taxon>
        <taxon>Glomeraceae</taxon>
        <taxon>Rhizophagus</taxon>
    </lineage>
</organism>
<sequence>MGEFLGTAYFLFMGIGGAINFSTYSPALAGLAIPFSFGFSLFVNVFIWDKVSTSVFNPAVTIALMITDPKKVKKMTLPKGAVYIVAQLLGGLVGAWLIDLVQPESPGAATVLADGVSIAQGLFLEMFATSVLTMAVLMLAAEGFGGPMTAFGVGMSLFISALCAGPYTGASLNPARTLGPAIVANQYGRAHWIYYVGPVLGGLLAAGYWHILNQLGALKEDPKPENNPAVKQDDIS</sequence>
<feature type="transmembrane region" description="Helical" evidence="8">
    <location>
        <begin position="151"/>
        <end position="172"/>
    </location>
</feature>
<gene>
    <name evidence="9" type="primary">AQP1</name>
</gene>
<name>A0A223LWY0_9GLOM</name>
<feature type="transmembrane region" description="Helical" evidence="8">
    <location>
        <begin position="118"/>
        <end position="139"/>
    </location>
</feature>
<evidence type="ECO:0000256" key="5">
    <source>
        <dbReference type="ARBA" id="ARBA00022989"/>
    </source>
</evidence>
<reference evidence="9" key="1">
    <citation type="submission" date="2016-08" db="EMBL/GenBank/DDBJ databases">
        <title>Transcriptional response of aquaporins in L. barbarum under water stress.</title>
        <authorList>
            <person name="Hu W."/>
            <person name="Tang M."/>
        </authorList>
    </citation>
    <scope>NUCLEOTIDE SEQUENCE</scope>
    <source>
        <strain evidence="9">BGC BJ09</strain>
    </source>
</reference>
<protein>
    <submittedName>
        <fullName evidence="9">Aquaporin 1</fullName>
    </submittedName>
</protein>
<feature type="transmembrane region" description="Helical" evidence="8">
    <location>
        <begin position="27"/>
        <end position="48"/>
    </location>
</feature>
<dbReference type="PANTHER" id="PTHR19139">
    <property type="entry name" value="AQUAPORIN TRANSPORTER"/>
    <property type="match status" value="1"/>
</dbReference>
<dbReference type="Gene3D" id="1.20.1080.10">
    <property type="entry name" value="Glycerol uptake facilitator protein"/>
    <property type="match status" value="1"/>
</dbReference>
<dbReference type="PRINTS" id="PR00783">
    <property type="entry name" value="MINTRINSICP"/>
</dbReference>
<dbReference type="InterPro" id="IPR000425">
    <property type="entry name" value="MIP"/>
</dbReference>
<feature type="transmembrane region" description="Helical" evidence="8">
    <location>
        <begin position="80"/>
        <end position="98"/>
    </location>
</feature>
<dbReference type="EMBL" id="KX697595">
    <property type="protein sequence ID" value="ASU09546.1"/>
    <property type="molecule type" value="mRNA"/>
</dbReference>
<dbReference type="VEuPathDB" id="FungiDB:FUN_001550"/>
<proteinExistence type="evidence at transcript level"/>
<dbReference type="VEuPathDB" id="FungiDB:RhiirFUN_026390"/>
<evidence type="ECO:0000256" key="6">
    <source>
        <dbReference type="ARBA" id="ARBA00023136"/>
    </source>
</evidence>
<comment type="subcellular location">
    <subcellularLocation>
        <location evidence="1">Membrane</location>
        <topology evidence="1">Multi-pass membrane protein</topology>
    </subcellularLocation>
</comment>
<dbReference type="GO" id="GO:0005886">
    <property type="term" value="C:plasma membrane"/>
    <property type="evidence" value="ECO:0007669"/>
    <property type="project" value="TreeGrafter"/>
</dbReference>
<feature type="transmembrane region" description="Helical" evidence="8">
    <location>
        <begin position="192"/>
        <end position="211"/>
    </location>
</feature>
<dbReference type="AlphaFoldDB" id="A0A223LWY0"/>
<evidence type="ECO:0000256" key="1">
    <source>
        <dbReference type="ARBA" id="ARBA00004141"/>
    </source>
</evidence>
<dbReference type="InterPro" id="IPR023271">
    <property type="entry name" value="Aquaporin-like"/>
</dbReference>
<dbReference type="VEuPathDB" id="FungiDB:RhiirA1_408746"/>
<dbReference type="InterPro" id="IPR034294">
    <property type="entry name" value="Aquaporin_transptr"/>
</dbReference>
<dbReference type="Pfam" id="PF00230">
    <property type="entry name" value="MIP"/>
    <property type="match status" value="1"/>
</dbReference>
<accession>A0A223LWY0</accession>
<evidence type="ECO:0000256" key="8">
    <source>
        <dbReference type="SAM" id="Phobius"/>
    </source>
</evidence>